<gene>
    <name evidence="1" type="ORF">N3K66_001641</name>
</gene>
<accession>A0ACC0V7C2</accession>
<evidence type="ECO:0000313" key="2">
    <source>
        <dbReference type="Proteomes" id="UP001163324"/>
    </source>
</evidence>
<dbReference type="EMBL" id="CM047941">
    <property type="protein sequence ID" value="KAI9902289.1"/>
    <property type="molecule type" value="Genomic_DNA"/>
</dbReference>
<name>A0ACC0V7C2_9HYPO</name>
<comment type="caution">
    <text evidence="1">The sequence shown here is derived from an EMBL/GenBank/DDBJ whole genome shotgun (WGS) entry which is preliminary data.</text>
</comment>
<reference evidence="1" key="1">
    <citation type="submission" date="2022-10" db="EMBL/GenBank/DDBJ databases">
        <title>Complete Genome of Trichothecium roseum strain YXFP-22015, a Plant Pathogen Isolated from Citrus.</title>
        <authorList>
            <person name="Wang Y."/>
            <person name="Zhu L."/>
        </authorList>
    </citation>
    <scope>NUCLEOTIDE SEQUENCE</scope>
    <source>
        <strain evidence="1">YXFP-22015</strain>
    </source>
</reference>
<dbReference type="Proteomes" id="UP001163324">
    <property type="component" value="Chromosome 2"/>
</dbReference>
<sequence>MELFTTNTATPEIKGQNKTVQHSISEVHGHASDSGQSSEENIVTSVRQVAARTEEDDEKRDRYWKEAFEGYEAVHFPTLPKSLKEIVADTTIQHPLLPLEGTVRDISISTLVRAAWGLVASGMAGTEDVTLGVAAPLKDMPVADQDVKVRPTTTLVPMRIETAGNQKVVDYLQTVKDNGAEIIRSCHPRLEDIAALSRHCRQACNFQTLLVTGQNETSASTGDAGRHVDVSEWTSNYGLILALYQASHEAAVQATFDANVIEPWVVTNLLQQIAHVVNQLSRAGAEAQLGDITRVTAPDLQQIWEWNAAAAIPAEESIHDIVGQMALTRPNATAIHSWDGDLTYSELDVLSTDLATRLVSQGVGVGCFVLLCFEKSKWATVSMLAMSKTGGAFVLLDPSLPLQRLKSISRQVNATMVLSSGANHSLASQLCKKVLDVSHELFEENPSDTATNLPDVDLDSVIYAVFTSGTTGTPKGALIHHRSSASAVLHQTQAFGYTPETRVYDFSTYSFDGSVLNAFTVFAAGGCLCVPTDEGRKSMLAESMESLTANTVFLTPSVAELLTPEQVPHLTSMIIGGEAVRVNDIQPWWDAPGVNVFTIYGPSECTPVSMVNPNPSTPEEAIRLGWGAGQVTWVVDPEDHDILVPLGCVGELLLEGPLVGAGYLGEPEKTASVFIESPSWLTKGGPSDQPGRTSRLYKTGDLVRYNSDGSLTFVDRKDTQVKIRGQRVELGEVEFFFYEHTGAREAVAEVIRPGGVEDNATLVVYLSLDEDTHIGDSAVQQSLSMDELGRVGLLLDLGELGQKMSQSLPRYMIPSACFCVSRRLPRTPNGKMNRKLLRELGSRISPQQLAHLQVLGGAKKRRPETAIESQLQALWAKNLSIAAASIGLDDSFFQLGGNSIGAMRLVNQARTEGLHFSVSTIFQTPTLGDLASKVEVLPHAQYTDTNDGPPPPFSLLQMSAQEAEATRRELAARYKIEPAVIEDIYPCTPLQQGILSISARGGAGSNEYVYRGVLEIAPNVDKERLQKAWQDAAHAMPIVRTRIVQHKDLGLVQMVLDKDLPWKHADDLEAYIALDKSDPMGLGDALCRFAVVHEDGGIRKLVWTLHHAIYDGWSLSMIEDTVSRLYNSTDLVVRPGFNTFIQYLEKADSAQATDYWRSYFVDGDFIAFPAVPSSMQGVPIVADSVIERQCSLLPRPSHDMTVSTLIRGALSIVLGQYTGSEDVVFGCTVWGRNAPVAGVGDINGPAFATVPIRAQISGADTLSEFLGTLQRDAIKMIDHEQTGLSKIAASSDDARSACDFQTLLVIQTEDEPSVSPFGTWKTVSGWEAFSTYALTLNCFLQENEESVIIKAAFDARVVETWKVDQVLSQLNLVISQLLTASPDKTVGGLQSLTPEDTALIQRLNGFDPPNRAALVGFIVLDSDPGDLVGQDADEVLQLIQKTLEGVLPRYMVPSMLLPLTELPKTTTGKTNRKRLREMGLQTSAQEASKAKSAGKGKKQPKTEMERRLREMWAAALAVSPESIGVEDNFFRLGGDSISAMSYLAENEKASMGLGDPLYRLALTGSNTASKPEYLVWTLHHALYDGWSFPMIEDTVQRIYDERPLIPRQPFNTFVSYVLEVGRSEEAAAYWRSCFDGAEFAPFPALPAGIREPEADTVVHQQYNRSKFAQAAQFLETMQQAGTDMMPYEHMGLQGIAKLSEDARRAAEFQTLLIINPEGSDMESTSAFGKWETVSGVEAFSTYAVTLNCSLGEQSIKIDAGFDSRIIDSWSVRKLMDQLDQNISQLVALAGSSGSTIADIDGLSAMDKSLLATWNKELPSPREELVHERIAIMAKNDPDATAISGWDGELSYSQLDAFSTALAKRLYTHPQFTPNTIVPLCFEKSVYTIVAMYAVLKAGAAFVLLDPSQPESRLRNIMDKVEGRLVVTSAANEALSKQLSEHTLTVSAQTVKELMDSDVALPKAVPGSLLYVCFTSGSTGTPKGAMVSHGSFSSAVHYQSDLLGLGKGSRMFDFVSYTFDVSIYNMLATLLVGGCVCVPSEQDRLGGELTGAINATRASIVTLTPSVARLVDTEQIRHLQTVVLLGEAVSSSDVERWQNRSIRVVNAYGPAETSVLATVNPEIQDAKFAHDIGRGAGALTSEVGLSLITNYQGIQKALSRSLPRYMIPAIFFSVREMPRTSSGKTDRVRLGKLASAFSTHELAELQTHRPDKRAPVTDRQRVMQRLWAGVLHVEESRIGLDDTFFELGGDSISAMRLVGQAKASGIKLSMAAIFDQPELEAVARTSLAIGDDGCNTTAPFSLLSPEADVYKLRLRVARDCDIEATDIEDMYPCTPLQED</sequence>
<protein>
    <submittedName>
        <fullName evidence="1">Uncharacterized protein</fullName>
    </submittedName>
</protein>
<evidence type="ECO:0000313" key="1">
    <source>
        <dbReference type="EMBL" id="KAI9902289.1"/>
    </source>
</evidence>
<organism evidence="1 2">
    <name type="scientific">Trichothecium roseum</name>
    <dbReference type="NCBI Taxonomy" id="47278"/>
    <lineage>
        <taxon>Eukaryota</taxon>
        <taxon>Fungi</taxon>
        <taxon>Dikarya</taxon>
        <taxon>Ascomycota</taxon>
        <taxon>Pezizomycotina</taxon>
        <taxon>Sordariomycetes</taxon>
        <taxon>Hypocreomycetidae</taxon>
        <taxon>Hypocreales</taxon>
        <taxon>Hypocreales incertae sedis</taxon>
        <taxon>Trichothecium</taxon>
    </lineage>
</organism>
<proteinExistence type="predicted"/>
<keyword evidence="2" id="KW-1185">Reference proteome</keyword>